<dbReference type="Proteomes" id="UP000501690">
    <property type="component" value="Linkage Group LG4"/>
</dbReference>
<sequence>MLPPAGTVVFNTVGRTQYGFDVFTVDLRHHHPPPHAASDHRLTDGLSINFNAQFISHRNDVVFVSERTGSPRFYITRPDNKPQPLPFLPNALFLDRPIIRNGNLYFVSTHDQRDEVFTSWSAVYSSALEEGATATVTRLTPPGEVDYSPAVSLTGKFLAVASYRSRRWQTNDFRELQTEIVVFPEADPGKRVTVSERGGWPTWSGDSTIFFHKIAEDGWWSIFCVNLTDSDDLSVSENSHSPIRVTPPGLHCFTPAAFHDGKRIAVATRRKETGFRHVEVFDIETQTFERITGDINPNFHHYNPFVSLDSRHLGYHRFRGESTQGELTYPHLDKVLSPVNDLQLLRLNGSFPSFSPDGDFIAFNHSFDLTGGVKIIRSNGSKRWTLLKGRTCFHNAWSPTEKNVIYTSIGPIFESVSKTVQIARIEFDPVHLTNDREEVPFKLTILTREETGNNAFPSCSPDGKSVVFRSGRSGHKNLYIVDGVEGEFNGGLRRLTEGAWIDTMPCWSPKGDWIAFSSNRHEAQNSEIVVFPEADPGKRVTVSERGGWPTWSGDSTIFFHKIAEDGWWSIFCVNLTDSDDLSVSENSHSPIRVTPPGLHCFTPAAFHDGKRIAVATRRKETGFRHVEVFDIETQTFERITGDINPNFHHYNPFVSLDSRHLGYHRFRGESTQGELTYPHLDKVLSPVNDLQLLRLNGSFPSFSPDGDFIAFNHSFDLTGGVKIIRSNGSKRWTLLKGRTCFHNAWSPTEKNVIYTSIGPIFESVSKTVQIARIEFDPVHLTNDREEVPFKLTILTREETGNNAFPSCSPDGKSVVFRSGRSGHKNLYIVDGVEGEFNGGLRRLTEGAWIDTMPCWSPKGDWIAFSSNRHEAQNSEVFGIYLVRPDGSGLRRVEVAKGVEGKRERLNHVCFSGDGEWLLFTANLGGVTAEPIGLPNQFQPYGDLYVVRVDGSGLRRLTCNAYENGTPTWHHGDLVLCGGSHGEDWDKLKGEFAEPLWITCDL</sequence>
<dbReference type="AlphaFoldDB" id="A0A4D6LM88"/>
<evidence type="ECO:0000313" key="2">
    <source>
        <dbReference type="Proteomes" id="UP000501690"/>
    </source>
</evidence>
<accession>A0A4D6LM88</accession>
<dbReference type="SUPFAM" id="SSF82171">
    <property type="entry name" value="DPP6 N-terminal domain-like"/>
    <property type="match status" value="4"/>
</dbReference>
<dbReference type="Pfam" id="PF07676">
    <property type="entry name" value="PD40"/>
    <property type="match status" value="4"/>
</dbReference>
<dbReference type="InterPro" id="IPR011042">
    <property type="entry name" value="6-blade_b-propeller_TolB-like"/>
</dbReference>
<dbReference type="Gene3D" id="2.120.10.30">
    <property type="entry name" value="TolB, C-terminal domain"/>
    <property type="match status" value="4"/>
</dbReference>
<organism evidence="1 2">
    <name type="scientific">Vigna unguiculata</name>
    <name type="common">Cowpea</name>
    <dbReference type="NCBI Taxonomy" id="3917"/>
    <lineage>
        <taxon>Eukaryota</taxon>
        <taxon>Viridiplantae</taxon>
        <taxon>Streptophyta</taxon>
        <taxon>Embryophyta</taxon>
        <taxon>Tracheophyta</taxon>
        <taxon>Spermatophyta</taxon>
        <taxon>Magnoliopsida</taxon>
        <taxon>eudicotyledons</taxon>
        <taxon>Gunneridae</taxon>
        <taxon>Pentapetalae</taxon>
        <taxon>rosids</taxon>
        <taxon>fabids</taxon>
        <taxon>Fabales</taxon>
        <taxon>Fabaceae</taxon>
        <taxon>Papilionoideae</taxon>
        <taxon>50 kb inversion clade</taxon>
        <taxon>NPAAA clade</taxon>
        <taxon>indigoferoid/millettioid clade</taxon>
        <taxon>Phaseoleae</taxon>
        <taxon>Vigna</taxon>
    </lineage>
</organism>
<gene>
    <name evidence="1" type="ORF">DEO72_LG4g524</name>
</gene>
<name>A0A4D6LM88_VIGUN</name>
<evidence type="ECO:0000313" key="1">
    <source>
        <dbReference type="EMBL" id="QCD89578.1"/>
    </source>
</evidence>
<dbReference type="InterPro" id="IPR011659">
    <property type="entry name" value="WD40"/>
</dbReference>
<dbReference type="PANTHER" id="PTHR32161">
    <property type="entry name" value="DPP6 N-TERMINAL DOMAIN-LIKE PROTEIN"/>
    <property type="match status" value="1"/>
</dbReference>
<keyword evidence="2" id="KW-1185">Reference proteome</keyword>
<protein>
    <submittedName>
        <fullName evidence="1">TolB protein</fullName>
    </submittedName>
</protein>
<reference evidence="1 2" key="1">
    <citation type="submission" date="2019-04" db="EMBL/GenBank/DDBJ databases">
        <title>An improved genome assembly and genetic linkage map for asparagus bean, Vigna unguiculata ssp. sesquipedialis.</title>
        <authorList>
            <person name="Xia Q."/>
            <person name="Zhang R."/>
            <person name="Dong Y."/>
        </authorList>
    </citation>
    <scope>NUCLEOTIDE SEQUENCE [LARGE SCALE GENOMIC DNA]</scope>
    <source>
        <tissue evidence="1">Leaf</tissue>
    </source>
</reference>
<dbReference type="EMBL" id="CP039348">
    <property type="protein sequence ID" value="QCD89578.1"/>
    <property type="molecule type" value="Genomic_DNA"/>
</dbReference>
<proteinExistence type="predicted"/>
<dbReference type="PANTHER" id="PTHR32161:SF9">
    <property type="entry name" value="TOLB PROTEIN-LIKE PROTEIN"/>
    <property type="match status" value="1"/>
</dbReference>